<reference evidence="1 2" key="1">
    <citation type="submission" date="2020-08" db="EMBL/GenBank/DDBJ databases">
        <title>Genomic Encyclopedia of Type Strains, Phase IV (KMG-IV): sequencing the most valuable type-strain genomes for metagenomic binning, comparative biology and taxonomic classification.</title>
        <authorList>
            <person name="Goeker M."/>
        </authorList>
    </citation>
    <scope>NUCLEOTIDE SEQUENCE [LARGE SCALE GENOMIC DNA]</scope>
    <source>
        <strain evidence="1 2">DSM 7051</strain>
    </source>
</reference>
<dbReference type="Proteomes" id="UP000536262">
    <property type="component" value="Unassembled WGS sequence"/>
</dbReference>
<name>A0A7X0KP15_9HYPH</name>
<sequence length="81" mass="9157">MECTPYCETEKLRDNFVLVIANAAFSEDVDKVFSYSSGGEIVESKQILLDSGASFRRPARHSLWTWSANLSWNGRARVVRS</sequence>
<proteinExistence type="predicted"/>
<organism evidence="1 2">
    <name type="scientific">Aminobacter aganoensis</name>
    <dbReference type="NCBI Taxonomy" id="83264"/>
    <lineage>
        <taxon>Bacteria</taxon>
        <taxon>Pseudomonadati</taxon>
        <taxon>Pseudomonadota</taxon>
        <taxon>Alphaproteobacteria</taxon>
        <taxon>Hyphomicrobiales</taxon>
        <taxon>Phyllobacteriaceae</taxon>
        <taxon>Aminobacter</taxon>
    </lineage>
</organism>
<evidence type="ECO:0000313" key="1">
    <source>
        <dbReference type="EMBL" id="MBB6357736.1"/>
    </source>
</evidence>
<gene>
    <name evidence="1" type="ORF">GGR00_005560</name>
</gene>
<comment type="caution">
    <text evidence="1">The sequence shown here is derived from an EMBL/GenBank/DDBJ whole genome shotgun (WGS) entry which is preliminary data.</text>
</comment>
<dbReference type="AlphaFoldDB" id="A0A7X0KP15"/>
<protein>
    <submittedName>
        <fullName evidence="1">Uncharacterized protein</fullName>
    </submittedName>
</protein>
<dbReference type="EMBL" id="JACHOU010000030">
    <property type="protein sequence ID" value="MBB6357736.1"/>
    <property type="molecule type" value="Genomic_DNA"/>
</dbReference>
<evidence type="ECO:0000313" key="2">
    <source>
        <dbReference type="Proteomes" id="UP000536262"/>
    </source>
</evidence>
<keyword evidence="2" id="KW-1185">Reference proteome</keyword>
<accession>A0A7X0KP15</accession>